<keyword evidence="1" id="KW-0472">Membrane</keyword>
<feature type="signal peptide" evidence="2">
    <location>
        <begin position="1"/>
        <end position="19"/>
    </location>
</feature>
<keyword evidence="1" id="KW-0812">Transmembrane</keyword>
<dbReference type="EMBL" id="HBIR01037939">
    <property type="protein sequence ID" value="CAE0569485.1"/>
    <property type="molecule type" value="Transcribed_RNA"/>
</dbReference>
<keyword evidence="1" id="KW-1133">Transmembrane helix</keyword>
<feature type="transmembrane region" description="Helical" evidence="1">
    <location>
        <begin position="154"/>
        <end position="172"/>
    </location>
</feature>
<gene>
    <name evidence="3" type="ORF">EHUX00137_LOCUS29631</name>
</gene>
<evidence type="ECO:0000313" key="3">
    <source>
        <dbReference type="EMBL" id="CAE0569485.1"/>
    </source>
</evidence>
<feature type="transmembrane region" description="Helical" evidence="1">
    <location>
        <begin position="35"/>
        <end position="56"/>
    </location>
</feature>
<evidence type="ECO:0000256" key="1">
    <source>
        <dbReference type="SAM" id="Phobius"/>
    </source>
</evidence>
<organism evidence="3">
    <name type="scientific">Emiliania huxleyi</name>
    <name type="common">Coccolithophore</name>
    <name type="synonym">Pontosphaera huxleyi</name>
    <dbReference type="NCBI Taxonomy" id="2903"/>
    <lineage>
        <taxon>Eukaryota</taxon>
        <taxon>Haptista</taxon>
        <taxon>Haptophyta</taxon>
        <taxon>Prymnesiophyceae</taxon>
        <taxon>Isochrysidales</taxon>
        <taxon>Noelaerhabdaceae</taxon>
        <taxon>Emiliania</taxon>
    </lineage>
</organism>
<feature type="chain" id="PRO_5031143714" description="Nickel/cobalt efflux system" evidence="2">
    <location>
        <begin position="20"/>
        <end position="222"/>
    </location>
</feature>
<evidence type="ECO:0000256" key="2">
    <source>
        <dbReference type="SAM" id="SignalP"/>
    </source>
</evidence>
<name>A0A7S3SZN9_EMIHU</name>
<evidence type="ECO:0008006" key="4">
    <source>
        <dbReference type="Google" id="ProtNLM"/>
    </source>
</evidence>
<feature type="transmembrane region" description="Helical" evidence="1">
    <location>
        <begin position="107"/>
        <end position="134"/>
    </location>
</feature>
<protein>
    <recommendedName>
        <fullName evidence="4">Nickel/cobalt efflux system</fullName>
    </recommendedName>
</protein>
<accession>A0A7S3SZN9</accession>
<keyword evidence="2" id="KW-0732">Signal</keyword>
<dbReference type="AlphaFoldDB" id="A0A7S3SZN9"/>
<sequence length="222" mass="23116">MLFGSIPVVLLILPSTAMGSALIMANRPGWDLAASAMTMAMLATQMGASVGFVAVIEHAATAYEAEIAALPIDEEVAALDEARALYATAWRNASDWRDASYPAAARVLAVTAAAAGLVGCHLSVLAACFARVTVADRFDAPPISGNPLNVVRGGAGYALLASFLGGLLLLLLHRAWLGRRTRARLVVEEAAVARRGPDKAMAPKGAAEAPVLEQGKVWGVHY</sequence>
<reference evidence="3" key="1">
    <citation type="submission" date="2021-01" db="EMBL/GenBank/DDBJ databases">
        <authorList>
            <person name="Corre E."/>
            <person name="Pelletier E."/>
            <person name="Niang G."/>
            <person name="Scheremetjew M."/>
            <person name="Finn R."/>
            <person name="Kale V."/>
            <person name="Holt S."/>
            <person name="Cochrane G."/>
            <person name="Meng A."/>
            <person name="Brown T."/>
            <person name="Cohen L."/>
        </authorList>
    </citation>
    <scope>NUCLEOTIDE SEQUENCE</scope>
    <source>
        <strain evidence="3">379</strain>
    </source>
</reference>
<proteinExistence type="predicted"/>